<dbReference type="AlphaFoldDB" id="A0A152A2J2"/>
<dbReference type="EMBL" id="LODT01000015">
    <property type="protein sequence ID" value="KYR00337.1"/>
    <property type="molecule type" value="Genomic_DNA"/>
</dbReference>
<accession>A0A152A2J2</accession>
<sequence length="109" mass="12148">MPLATPVPNGLPKKCNQFRICILSCKVDLLEFLNSGTDATEQTLFDPNCSVVSITTANNDRSGFAIANYFDFQTSFDSNIFNHPSSPYKHSIAKHPKIPLINPKIDKIY</sequence>
<evidence type="ECO:0000313" key="2">
    <source>
        <dbReference type="Proteomes" id="UP000076078"/>
    </source>
</evidence>
<evidence type="ECO:0000313" key="1">
    <source>
        <dbReference type="EMBL" id="KYR00337.1"/>
    </source>
</evidence>
<dbReference type="InterPro" id="IPR040310">
    <property type="entry name" value="DDB_G0292248"/>
</dbReference>
<gene>
    <name evidence="1" type="ORF">DLAC_03080</name>
</gene>
<organism evidence="1 2">
    <name type="scientific">Tieghemostelium lacteum</name>
    <name type="common">Slime mold</name>
    <name type="synonym">Dictyostelium lacteum</name>
    <dbReference type="NCBI Taxonomy" id="361077"/>
    <lineage>
        <taxon>Eukaryota</taxon>
        <taxon>Amoebozoa</taxon>
        <taxon>Evosea</taxon>
        <taxon>Eumycetozoa</taxon>
        <taxon>Dictyostelia</taxon>
        <taxon>Dictyosteliales</taxon>
        <taxon>Raperosteliaceae</taxon>
        <taxon>Tieghemostelium</taxon>
    </lineage>
</organism>
<name>A0A152A2J2_TIELA</name>
<protein>
    <submittedName>
        <fullName evidence="1">Uncharacterized protein</fullName>
    </submittedName>
</protein>
<comment type="caution">
    <text evidence="1">The sequence shown here is derived from an EMBL/GenBank/DDBJ whole genome shotgun (WGS) entry which is preliminary data.</text>
</comment>
<dbReference type="Pfam" id="PF25544">
    <property type="entry name" value="Ependymin_amoebozoa"/>
    <property type="match status" value="1"/>
</dbReference>
<dbReference type="InParanoid" id="A0A152A2J2"/>
<dbReference type="Proteomes" id="UP000076078">
    <property type="component" value="Unassembled WGS sequence"/>
</dbReference>
<keyword evidence="2" id="KW-1185">Reference proteome</keyword>
<proteinExistence type="predicted"/>
<reference evidence="1 2" key="1">
    <citation type="submission" date="2015-12" db="EMBL/GenBank/DDBJ databases">
        <title>Dictyostelia acquired genes for synthesis and detection of signals that induce cell-type specialization by lateral gene transfer from prokaryotes.</title>
        <authorList>
            <person name="Gloeckner G."/>
            <person name="Schaap P."/>
        </authorList>
    </citation>
    <scope>NUCLEOTIDE SEQUENCE [LARGE SCALE GENOMIC DNA]</scope>
    <source>
        <strain evidence="1 2">TK</strain>
    </source>
</reference>